<evidence type="ECO:0000313" key="1">
    <source>
        <dbReference type="EMBL" id="KKM62666.1"/>
    </source>
</evidence>
<reference evidence="1" key="1">
    <citation type="journal article" date="2015" name="Nature">
        <title>Complex archaea that bridge the gap between prokaryotes and eukaryotes.</title>
        <authorList>
            <person name="Spang A."/>
            <person name="Saw J.H."/>
            <person name="Jorgensen S.L."/>
            <person name="Zaremba-Niedzwiedzka K."/>
            <person name="Martijn J."/>
            <person name="Lind A.E."/>
            <person name="van Eijk R."/>
            <person name="Schleper C."/>
            <person name="Guy L."/>
            <person name="Ettema T.J."/>
        </authorList>
    </citation>
    <scope>NUCLEOTIDE SEQUENCE</scope>
</reference>
<protein>
    <submittedName>
        <fullName evidence="1">Uncharacterized protein</fullName>
    </submittedName>
</protein>
<dbReference type="EMBL" id="LAZR01011248">
    <property type="protein sequence ID" value="KKM62666.1"/>
    <property type="molecule type" value="Genomic_DNA"/>
</dbReference>
<sequence>MTKQEEILKRIADSVRLGICAYQHMGFDNLEMYNLIADKIAHQLDFCGVVIKVDRELPPQVSGEMAGIAVSHIHLFEDYGLSLVAVEPLIKKEK</sequence>
<accession>A0A0F9JJX7</accession>
<dbReference type="AlphaFoldDB" id="A0A0F9JJX7"/>
<organism evidence="1">
    <name type="scientific">marine sediment metagenome</name>
    <dbReference type="NCBI Taxonomy" id="412755"/>
    <lineage>
        <taxon>unclassified sequences</taxon>
        <taxon>metagenomes</taxon>
        <taxon>ecological metagenomes</taxon>
    </lineage>
</organism>
<proteinExistence type="predicted"/>
<name>A0A0F9JJX7_9ZZZZ</name>
<gene>
    <name evidence="1" type="ORF">LCGC14_1519390</name>
</gene>
<comment type="caution">
    <text evidence="1">The sequence shown here is derived from an EMBL/GenBank/DDBJ whole genome shotgun (WGS) entry which is preliminary data.</text>
</comment>